<accession>A0A495J809</accession>
<evidence type="ECO:0000313" key="1">
    <source>
        <dbReference type="EMBL" id="RKR85130.1"/>
    </source>
</evidence>
<organism evidence="1 2">
    <name type="scientific">Mucilaginibacter gracilis</name>
    <dbReference type="NCBI Taxonomy" id="423350"/>
    <lineage>
        <taxon>Bacteria</taxon>
        <taxon>Pseudomonadati</taxon>
        <taxon>Bacteroidota</taxon>
        <taxon>Sphingobacteriia</taxon>
        <taxon>Sphingobacteriales</taxon>
        <taxon>Sphingobacteriaceae</taxon>
        <taxon>Mucilaginibacter</taxon>
    </lineage>
</organism>
<gene>
    <name evidence="1" type="ORF">BDD43_5390</name>
</gene>
<dbReference type="AlphaFoldDB" id="A0A495J809"/>
<proteinExistence type="predicted"/>
<reference evidence="1 2" key="1">
    <citation type="submission" date="2018-10" db="EMBL/GenBank/DDBJ databases">
        <title>Genomic Encyclopedia of Archaeal and Bacterial Type Strains, Phase II (KMG-II): from individual species to whole genera.</title>
        <authorList>
            <person name="Goeker M."/>
        </authorList>
    </citation>
    <scope>NUCLEOTIDE SEQUENCE [LARGE SCALE GENOMIC DNA]</scope>
    <source>
        <strain evidence="1 2">DSM 18602</strain>
    </source>
</reference>
<name>A0A495J809_9SPHI</name>
<keyword evidence="2" id="KW-1185">Reference proteome</keyword>
<dbReference type="OrthoDB" id="1495534at2"/>
<dbReference type="Proteomes" id="UP000268007">
    <property type="component" value="Unassembled WGS sequence"/>
</dbReference>
<dbReference type="EMBL" id="RBKU01000001">
    <property type="protein sequence ID" value="RKR85130.1"/>
    <property type="molecule type" value="Genomic_DNA"/>
</dbReference>
<protein>
    <submittedName>
        <fullName evidence="1">Uncharacterized protein</fullName>
    </submittedName>
</protein>
<sequence length="77" mass="8508">MKILDLFDSSMPKTACGNCRHFQNDPAVVEVAYPGLTVFSSGYASVRDQDGLCSQHQLYLSARDSCQNFALATKECR</sequence>
<dbReference type="RefSeq" id="WP_147425747.1">
    <property type="nucleotide sequence ID" value="NZ_RBKU01000001.1"/>
</dbReference>
<comment type="caution">
    <text evidence="1">The sequence shown here is derived from an EMBL/GenBank/DDBJ whole genome shotgun (WGS) entry which is preliminary data.</text>
</comment>
<evidence type="ECO:0000313" key="2">
    <source>
        <dbReference type="Proteomes" id="UP000268007"/>
    </source>
</evidence>